<reference evidence="1 2" key="1">
    <citation type="submission" date="2015-01" db="EMBL/GenBank/DDBJ databases">
        <title>Evolution of Trichinella species and genotypes.</title>
        <authorList>
            <person name="Korhonen P.K."/>
            <person name="Edoardo P."/>
            <person name="Giuseppe L.R."/>
            <person name="Gasser R.B."/>
        </authorList>
    </citation>
    <scope>NUCLEOTIDE SEQUENCE [LARGE SCALE GENOMIC DNA]</scope>
    <source>
        <strain evidence="1">ISS176</strain>
    </source>
</reference>
<dbReference type="EMBL" id="JYDV01000515">
    <property type="protein sequence ID" value="KRZ15607.1"/>
    <property type="molecule type" value="Genomic_DNA"/>
</dbReference>
<name>A0A0V1HZG6_TRIPS</name>
<dbReference type="Proteomes" id="UP000054826">
    <property type="component" value="Unassembled WGS sequence"/>
</dbReference>
<gene>
    <name evidence="1" type="ORF">T4C_6897</name>
</gene>
<sequence length="72" mass="8526">MSIFVKKAFSRKFQNSLNYRLACFAKNGEKVVFKIWSSFDCYMFILINYCILEILSERNSISREVCNQVNPE</sequence>
<dbReference type="AlphaFoldDB" id="A0A0V1HZG6"/>
<evidence type="ECO:0000313" key="2">
    <source>
        <dbReference type="Proteomes" id="UP000054826"/>
    </source>
</evidence>
<evidence type="ECO:0000313" key="1">
    <source>
        <dbReference type="EMBL" id="KRZ15607.1"/>
    </source>
</evidence>
<accession>A0A0V1HZG6</accession>
<protein>
    <submittedName>
        <fullName evidence="1">Uncharacterized protein</fullName>
    </submittedName>
</protein>
<organism evidence="1 2">
    <name type="scientific">Trichinella pseudospiralis</name>
    <name type="common">Parasitic roundworm</name>
    <dbReference type="NCBI Taxonomy" id="6337"/>
    <lineage>
        <taxon>Eukaryota</taxon>
        <taxon>Metazoa</taxon>
        <taxon>Ecdysozoa</taxon>
        <taxon>Nematoda</taxon>
        <taxon>Enoplea</taxon>
        <taxon>Dorylaimia</taxon>
        <taxon>Trichinellida</taxon>
        <taxon>Trichinellidae</taxon>
        <taxon>Trichinella</taxon>
    </lineage>
</organism>
<proteinExistence type="predicted"/>
<comment type="caution">
    <text evidence="1">The sequence shown here is derived from an EMBL/GenBank/DDBJ whole genome shotgun (WGS) entry which is preliminary data.</text>
</comment>